<dbReference type="PANTHER" id="PTHR47540">
    <property type="entry name" value="THIAMINE REPRESSIBLE GENES REGULATORY PROTEIN THI5"/>
    <property type="match status" value="1"/>
</dbReference>
<evidence type="ECO:0000256" key="4">
    <source>
        <dbReference type="ARBA" id="ARBA00023163"/>
    </source>
</evidence>
<dbReference type="AlphaFoldDB" id="V5G7P4"/>
<sequence length="863" mass="96663">MASPKIILYTNHGCPWAHRAHIVLKELGLQYEEVIIDLNKPREPWYLQVNPRGLVPSLSYNGTIIKESGIVAQFLADAYPSHLLPQSTPVENALYRARLAFFVDAVMSKVVPHMWTAIRTASAEEKEAAAEALVDAAVKEVEPLLEDGKGPFFGGSDRLTMAEVQTGSFLLRILGFAKPEHGLLSPKLFTLLDKAPKFKRWAEATIQHESVNFIYDDKAVADRTRAKIVHGTESTHVIPKFPHRLLAENRHLKRELEQSRETTSPESGAGASRPAISSQDDIDPSIQNPMLSERAWFQQYDPSAPPLYIAEGACTALATRLRQFLTKQPTTAHLARTQYVRESTILNLQDAGVQWPSLTQARLLVKIAFNQSDELYHLMLRKSTLEKLEEIYQTSHFNDTELTCKYFALFAFGQVYSSRLEASADCRVPGTAYYSRAMTLISILPERPSITHLECLVLLSLFSYFLNRRHSGYILISNAMRYALIVGLNHNIPERQCMGPVEREHRVRIWWVIYMYDRILSSKTGFPIQLQDADIHVDMPSDAAAGVESGQFSDIEDLTASIHLARVTGQIIEKVYTRKKHAETFLQREQRLLLSLKQWMQALPKHLRLRPDGVTPKHIISLHLQFNQCVMLATRPVLLHALIELQDIRDPAAGWKNRDNVPQAVVTLSEACIQAGRHSHSLIVNEWINGSLPMFGYFYSQYLFSSALVLIISSLLPFGNLSDLGLFETAIEILRSMSTHGNLAAAEFYANLDRIRQCLGEKYNRSTSDVHNSTEQQIPRNTVSDVGAIPFGPDIPGATAFGTTDSPFPSTAIASGFTTEMAFQEPTMQEFLALSDIDLGPLDPTGIPVGDADATNAYSLWTE</sequence>
<dbReference type="SMART" id="SM00906">
    <property type="entry name" value="Fungal_trans"/>
    <property type="match status" value="1"/>
</dbReference>
<protein>
    <submittedName>
        <fullName evidence="9">Fungal specific transcription factor</fullName>
    </submittedName>
</protein>
<dbReference type="CDD" id="cd12148">
    <property type="entry name" value="fungal_TF_MHR"/>
    <property type="match status" value="1"/>
</dbReference>
<evidence type="ECO:0000256" key="6">
    <source>
        <dbReference type="SAM" id="MobiDB-lite"/>
    </source>
</evidence>
<dbReference type="SFLD" id="SFLDS00019">
    <property type="entry name" value="Glutathione_Transferase_(cytos"/>
    <property type="match status" value="1"/>
</dbReference>
<dbReference type="GO" id="GO:0008270">
    <property type="term" value="F:zinc ion binding"/>
    <property type="evidence" value="ECO:0007669"/>
    <property type="project" value="InterPro"/>
</dbReference>
<dbReference type="SUPFAM" id="SSF47616">
    <property type="entry name" value="GST C-terminal domain-like"/>
    <property type="match status" value="1"/>
</dbReference>
<dbReference type="OrthoDB" id="3990906at2759"/>
<feature type="compositionally biased region" description="Polar residues" evidence="6">
    <location>
        <begin position="275"/>
        <end position="284"/>
    </location>
</feature>
<gene>
    <name evidence="9" type="ORF">PVAR5_6714</name>
</gene>
<evidence type="ECO:0000259" key="8">
    <source>
        <dbReference type="PROSITE" id="PS50405"/>
    </source>
</evidence>
<keyword evidence="5" id="KW-0539">Nucleus</keyword>
<feature type="domain" description="GST N-terminal" evidence="7">
    <location>
        <begin position="4"/>
        <end position="83"/>
    </location>
</feature>
<dbReference type="CDD" id="cd00570">
    <property type="entry name" value="GST_N_family"/>
    <property type="match status" value="1"/>
</dbReference>
<feature type="domain" description="GST C-terminal" evidence="8">
    <location>
        <begin position="88"/>
        <end position="228"/>
    </location>
</feature>
<evidence type="ECO:0000313" key="9">
    <source>
        <dbReference type="EMBL" id="GAD98026.1"/>
    </source>
</evidence>
<organism evidence="9 10">
    <name type="scientific">Byssochlamys spectabilis (strain No. 5 / NBRC 109023)</name>
    <name type="common">Paecilomyces variotii</name>
    <dbReference type="NCBI Taxonomy" id="1356009"/>
    <lineage>
        <taxon>Eukaryota</taxon>
        <taxon>Fungi</taxon>
        <taxon>Dikarya</taxon>
        <taxon>Ascomycota</taxon>
        <taxon>Pezizomycotina</taxon>
        <taxon>Eurotiomycetes</taxon>
        <taxon>Eurotiomycetidae</taxon>
        <taxon>Eurotiales</taxon>
        <taxon>Thermoascaceae</taxon>
        <taxon>Paecilomyces</taxon>
    </lineage>
</organism>
<dbReference type="InterPro" id="IPR007219">
    <property type="entry name" value="XnlR_reg_dom"/>
</dbReference>
<dbReference type="GO" id="GO:0045944">
    <property type="term" value="P:positive regulation of transcription by RNA polymerase II"/>
    <property type="evidence" value="ECO:0007669"/>
    <property type="project" value="TreeGrafter"/>
</dbReference>
<dbReference type="GO" id="GO:0043565">
    <property type="term" value="F:sequence-specific DNA binding"/>
    <property type="evidence" value="ECO:0007669"/>
    <property type="project" value="TreeGrafter"/>
</dbReference>
<dbReference type="InterPro" id="IPR040079">
    <property type="entry name" value="Glutathione_S-Trfase"/>
</dbReference>
<comment type="subcellular location">
    <subcellularLocation>
        <location evidence="1">Nucleus</location>
    </subcellularLocation>
</comment>
<dbReference type="InParanoid" id="V5G7P4"/>
<evidence type="ECO:0000256" key="1">
    <source>
        <dbReference type="ARBA" id="ARBA00004123"/>
    </source>
</evidence>
<dbReference type="GO" id="GO:0005634">
    <property type="term" value="C:nucleus"/>
    <property type="evidence" value="ECO:0007669"/>
    <property type="project" value="UniProtKB-SubCell"/>
</dbReference>
<comment type="caution">
    <text evidence="9">The sequence shown here is derived from an EMBL/GenBank/DDBJ whole genome shotgun (WGS) entry which is preliminary data.</text>
</comment>
<keyword evidence="3" id="KW-0238">DNA-binding</keyword>
<feature type="region of interest" description="Disordered" evidence="6">
    <location>
        <begin position="255"/>
        <end position="284"/>
    </location>
</feature>
<accession>V5G7P4</accession>
<dbReference type="EMBL" id="BAUL01000225">
    <property type="protein sequence ID" value="GAD98026.1"/>
    <property type="molecule type" value="Genomic_DNA"/>
</dbReference>
<dbReference type="SFLD" id="SFLDG00358">
    <property type="entry name" value="Main_(cytGST)"/>
    <property type="match status" value="1"/>
</dbReference>
<evidence type="ECO:0000256" key="2">
    <source>
        <dbReference type="ARBA" id="ARBA00023015"/>
    </source>
</evidence>
<keyword evidence="10" id="KW-1185">Reference proteome</keyword>
<keyword evidence="2" id="KW-0805">Transcription regulation</keyword>
<dbReference type="InterPro" id="IPR051711">
    <property type="entry name" value="Stress_Response_Reg"/>
</dbReference>
<dbReference type="Gene3D" id="1.20.1050.10">
    <property type="match status" value="1"/>
</dbReference>
<keyword evidence="4" id="KW-0804">Transcription</keyword>
<name>V5G7P4_BYSSN</name>
<dbReference type="InterPro" id="IPR036249">
    <property type="entry name" value="Thioredoxin-like_sf"/>
</dbReference>
<dbReference type="HOGENOM" id="CLU_006926_1_1_1"/>
<dbReference type="Pfam" id="PF13409">
    <property type="entry name" value="GST_N_2"/>
    <property type="match status" value="1"/>
</dbReference>
<evidence type="ECO:0000256" key="3">
    <source>
        <dbReference type="ARBA" id="ARBA00023125"/>
    </source>
</evidence>
<dbReference type="InterPro" id="IPR004045">
    <property type="entry name" value="Glutathione_S-Trfase_N"/>
</dbReference>
<dbReference type="InterPro" id="IPR036282">
    <property type="entry name" value="Glutathione-S-Trfase_C_sf"/>
</dbReference>
<dbReference type="Pfam" id="PF04082">
    <property type="entry name" value="Fungal_trans"/>
    <property type="match status" value="1"/>
</dbReference>
<evidence type="ECO:0000259" key="7">
    <source>
        <dbReference type="PROSITE" id="PS50404"/>
    </source>
</evidence>
<evidence type="ECO:0000256" key="5">
    <source>
        <dbReference type="ARBA" id="ARBA00023242"/>
    </source>
</evidence>
<dbReference type="GO" id="GO:0006351">
    <property type="term" value="P:DNA-templated transcription"/>
    <property type="evidence" value="ECO:0007669"/>
    <property type="project" value="InterPro"/>
</dbReference>
<dbReference type="Proteomes" id="UP000018001">
    <property type="component" value="Unassembled WGS sequence"/>
</dbReference>
<dbReference type="PROSITE" id="PS51354">
    <property type="entry name" value="GLUTAREDOXIN_2"/>
    <property type="match status" value="1"/>
</dbReference>
<reference evidence="10" key="1">
    <citation type="journal article" date="2014" name="Genome Announc.">
        <title>Draft genome sequence of the formaldehyde-resistant fungus Byssochlamys spectabilis No. 5 (anamorph Paecilomyces variotii No. 5) (NBRC109023).</title>
        <authorList>
            <person name="Oka T."/>
            <person name="Ekino K."/>
            <person name="Fukuda K."/>
            <person name="Nomura Y."/>
        </authorList>
    </citation>
    <scope>NUCLEOTIDE SEQUENCE [LARGE SCALE GENOMIC DNA]</scope>
    <source>
        <strain evidence="10">No. 5 / NBRC 109023</strain>
    </source>
</reference>
<dbReference type="InterPro" id="IPR010987">
    <property type="entry name" value="Glutathione-S-Trfase_C-like"/>
</dbReference>
<dbReference type="PROSITE" id="PS50404">
    <property type="entry name" value="GST_NTER"/>
    <property type="match status" value="1"/>
</dbReference>
<evidence type="ECO:0000313" key="10">
    <source>
        <dbReference type="Proteomes" id="UP000018001"/>
    </source>
</evidence>
<dbReference type="eggNOG" id="KOG0406">
    <property type="taxonomic scope" value="Eukaryota"/>
</dbReference>
<dbReference type="PROSITE" id="PS50405">
    <property type="entry name" value="GST_CTER"/>
    <property type="match status" value="1"/>
</dbReference>
<proteinExistence type="predicted"/>
<dbReference type="PANTHER" id="PTHR47540:SF6">
    <property type="entry name" value="ZN(II)2CYS6 TRANSCRIPTION FACTOR (EUROFUNG)"/>
    <property type="match status" value="1"/>
</dbReference>
<dbReference type="SUPFAM" id="SSF52833">
    <property type="entry name" value="Thioredoxin-like"/>
    <property type="match status" value="1"/>
</dbReference>
<dbReference type="Gene3D" id="3.40.30.10">
    <property type="entry name" value="Glutaredoxin"/>
    <property type="match status" value="1"/>
</dbReference>